<dbReference type="CDD" id="cd12797">
    <property type="entry name" value="M23_peptidase"/>
    <property type="match status" value="1"/>
</dbReference>
<feature type="domain" description="M23ase beta-sheet core" evidence="3">
    <location>
        <begin position="44"/>
        <end position="137"/>
    </location>
</feature>
<evidence type="ECO:0000256" key="1">
    <source>
        <dbReference type="ARBA" id="ARBA00022529"/>
    </source>
</evidence>
<dbReference type="PANTHER" id="PTHR21666">
    <property type="entry name" value="PEPTIDASE-RELATED"/>
    <property type="match status" value="1"/>
</dbReference>
<accession>A0A3G2KFZ3</accession>
<dbReference type="EMBL" id="MH834612">
    <property type="protein sequence ID" value="AYN57877.1"/>
    <property type="molecule type" value="Genomic_DNA"/>
</dbReference>
<gene>
    <name evidence="4" type="primary">24</name>
    <name evidence="4" type="ORF">PBI_FAJA_24</name>
</gene>
<evidence type="ECO:0000313" key="5">
    <source>
        <dbReference type="Proteomes" id="UP000280317"/>
    </source>
</evidence>
<dbReference type="GO" id="GO:0042742">
    <property type="term" value="P:defense response to bacterium"/>
    <property type="evidence" value="ECO:0007669"/>
    <property type="project" value="UniProtKB-KW"/>
</dbReference>
<dbReference type="SUPFAM" id="SSF51261">
    <property type="entry name" value="Duplicated hybrid motif"/>
    <property type="match status" value="1"/>
</dbReference>
<dbReference type="InterPro" id="IPR050570">
    <property type="entry name" value="Cell_wall_metabolism_enzyme"/>
</dbReference>
<dbReference type="GO" id="GO:0031640">
    <property type="term" value="P:killing of cells of another organism"/>
    <property type="evidence" value="ECO:0007669"/>
    <property type="project" value="UniProtKB-KW"/>
</dbReference>
<dbReference type="KEGG" id="vg:77932190"/>
<dbReference type="Proteomes" id="UP000280317">
    <property type="component" value="Segment"/>
</dbReference>
<dbReference type="PANTHER" id="PTHR21666:SF270">
    <property type="entry name" value="MUREIN HYDROLASE ACTIVATOR ENVC"/>
    <property type="match status" value="1"/>
</dbReference>
<keyword evidence="5" id="KW-1185">Reference proteome</keyword>
<evidence type="ECO:0000259" key="3">
    <source>
        <dbReference type="Pfam" id="PF01551"/>
    </source>
</evidence>
<dbReference type="Pfam" id="PF01551">
    <property type="entry name" value="Peptidase_M23"/>
    <property type="match status" value="1"/>
</dbReference>
<name>A0A3G2KFZ3_9CAUD</name>
<organism evidence="4 5">
    <name type="scientific">Arthrobacter phage Faja</name>
    <dbReference type="NCBI Taxonomy" id="2419957"/>
    <lineage>
        <taxon>Viruses</taxon>
        <taxon>Duplodnaviria</taxon>
        <taxon>Heunggongvirae</taxon>
        <taxon>Uroviricota</taxon>
        <taxon>Caudoviricetes</taxon>
        <taxon>Fajavirus</taxon>
        <taxon>Fajavirus faja</taxon>
    </lineage>
</organism>
<dbReference type="GO" id="GO:0004222">
    <property type="term" value="F:metalloendopeptidase activity"/>
    <property type="evidence" value="ECO:0007669"/>
    <property type="project" value="TreeGrafter"/>
</dbReference>
<sequence length="314" mass="33593">MSGFTLPTSRAITQPWAAEFDDWDGDGVVDIPGGFYHSIGWFGHNGIDYGCFEGDPVHAIADGVIEFAGDAASHYLLSGGGNAILQHIPGYGVWAEYLHLSRFAVTNGQSVKKDQVIAYSGKTGSSTAAHLHLGMFASNAPNQWDGWRGRIDPTPYLYGNLNSDYTIKAHSAAIQAEKETEMPAVLHKVVSPAMNRRLAKGKAAVITTDATNTAHQNFAVGGVGTYDIQAYIAGTGLPDGQRIKGRFLIVEKGKSPSGYYPFQIDGTFDGEFNGLVGGRFKVNSGTVIWIELTSSVDTAYVASVDGSVIVHPFK</sequence>
<proteinExistence type="predicted"/>
<reference evidence="4 5" key="1">
    <citation type="submission" date="2018-09" db="EMBL/GenBank/DDBJ databases">
        <authorList>
            <person name="Ulbrich M.C."/>
            <person name="Stoner T.H."/>
            <person name="Garlena R.A."/>
            <person name="Russell D.A."/>
            <person name="Pope W.H."/>
            <person name="Jacobs-Sera D."/>
            <person name="Hatfull G.F."/>
        </authorList>
    </citation>
    <scope>NUCLEOTIDE SEQUENCE [LARGE SCALE GENOMIC DNA]</scope>
</reference>
<keyword evidence="1" id="KW-0929">Antimicrobial</keyword>
<keyword evidence="2" id="KW-0081">Bacteriolytic enzyme</keyword>
<evidence type="ECO:0000313" key="4">
    <source>
        <dbReference type="EMBL" id="AYN57877.1"/>
    </source>
</evidence>
<protein>
    <submittedName>
        <fullName evidence="4">Lysin A</fullName>
    </submittedName>
</protein>
<dbReference type="GeneID" id="77932190"/>
<dbReference type="InterPro" id="IPR011055">
    <property type="entry name" value="Dup_hybrid_motif"/>
</dbReference>
<evidence type="ECO:0000256" key="2">
    <source>
        <dbReference type="ARBA" id="ARBA00022638"/>
    </source>
</evidence>
<dbReference type="InterPro" id="IPR016047">
    <property type="entry name" value="M23ase_b-sheet_dom"/>
</dbReference>
<dbReference type="RefSeq" id="YP_010656310.1">
    <property type="nucleotide sequence ID" value="NC_070837.1"/>
</dbReference>
<dbReference type="Gene3D" id="2.70.70.10">
    <property type="entry name" value="Glucose Permease (Domain IIA)"/>
    <property type="match status" value="1"/>
</dbReference>